<dbReference type="GO" id="GO:0005737">
    <property type="term" value="C:cytoplasm"/>
    <property type="evidence" value="ECO:0007669"/>
    <property type="project" value="TreeGrafter"/>
</dbReference>
<protein>
    <submittedName>
        <fullName evidence="3">Short chain dehydrogenase</fullName>
    </submittedName>
</protein>
<keyword evidence="4" id="KW-1185">Reference proteome</keyword>
<dbReference type="GO" id="GO:0016616">
    <property type="term" value="F:oxidoreductase activity, acting on the CH-OH group of donors, NAD or NADP as acceptor"/>
    <property type="evidence" value="ECO:0007669"/>
    <property type="project" value="TreeGrafter"/>
</dbReference>
<evidence type="ECO:0000313" key="4">
    <source>
        <dbReference type="Proteomes" id="UP001458880"/>
    </source>
</evidence>
<gene>
    <name evidence="3" type="ORF">QE152_g10167</name>
</gene>
<evidence type="ECO:0000313" key="3">
    <source>
        <dbReference type="EMBL" id="KAK9738060.1"/>
    </source>
</evidence>
<keyword evidence="2" id="KW-0560">Oxidoreductase</keyword>
<name>A0AAW1LS88_POPJA</name>
<dbReference type="PANTHER" id="PTHR44229:SF8">
    <property type="entry name" value="ALCOHOL DEHYDROGENASE-RELATED"/>
    <property type="match status" value="1"/>
</dbReference>
<dbReference type="AlphaFoldDB" id="A0AAW1LS88"/>
<comment type="caution">
    <text evidence="3">The sequence shown here is derived from an EMBL/GenBank/DDBJ whole genome shotgun (WGS) entry which is preliminary data.</text>
</comment>
<dbReference type="Proteomes" id="UP001458880">
    <property type="component" value="Unassembled WGS sequence"/>
</dbReference>
<comment type="similarity">
    <text evidence="1">Belongs to the short-chain dehydrogenases/reductases (SDR) family.</text>
</comment>
<dbReference type="PANTHER" id="PTHR44229">
    <property type="entry name" value="15-HYDROXYPROSTAGLANDIN DEHYDROGENASE [NAD(+)]"/>
    <property type="match status" value="1"/>
</dbReference>
<reference evidence="3 4" key="1">
    <citation type="journal article" date="2024" name="BMC Genomics">
        <title>De novo assembly and annotation of Popillia japonica's genome with initial clues to its potential as an invasive pest.</title>
        <authorList>
            <person name="Cucini C."/>
            <person name="Boschi S."/>
            <person name="Funari R."/>
            <person name="Cardaioli E."/>
            <person name="Iannotti N."/>
            <person name="Marturano G."/>
            <person name="Paoli F."/>
            <person name="Bruttini M."/>
            <person name="Carapelli A."/>
            <person name="Frati F."/>
            <person name="Nardi F."/>
        </authorList>
    </citation>
    <scope>NUCLEOTIDE SEQUENCE [LARGE SCALE GENOMIC DNA]</scope>
    <source>
        <strain evidence="3">DMR45628</strain>
    </source>
</reference>
<evidence type="ECO:0000256" key="2">
    <source>
        <dbReference type="ARBA" id="ARBA00023002"/>
    </source>
</evidence>
<dbReference type="Pfam" id="PF00106">
    <property type="entry name" value="adh_short"/>
    <property type="match status" value="1"/>
</dbReference>
<proteinExistence type="inferred from homology"/>
<dbReference type="InterPro" id="IPR036291">
    <property type="entry name" value="NAD(P)-bd_dom_sf"/>
</dbReference>
<accession>A0AAW1LS88</accession>
<dbReference type="SUPFAM" id="SSF51735">
    <property type="entry name" value="NAD(P)-binding Rossmann-fold domains"/>
    <property type="match status" value="1"/>
</dbReference>
<dbReference type="InterPro" id="IPR002347">
    <property type="entry name" value="SDR_fam"/>
</dbReference>
<sequence length="251" mass="27497">MFQIKGKVALLVGPCRGVCCEITRQLLQNHVRVVVIAEPINEVGKIQVQKLKDEFGEMRIYLLQVDILNPKELESVYLTTIKLFDHLDIVINNVGTIDESDIDRNMTLTTITAMRSTKLAVNVYLPQHKLGTEGVVINVNCVVSLGNTPNLLTGLSGLTAGNQYERNNIRVISLFLGVSQPEILGGLMTSQLVQTISNIPDLRIQPGLESAGRALIGAIEQGVNGSSWVGVRQSVPESLIQGNWSLSQMRL</sequence>
<dbReference type="EMBL" id="JASPKY010000091">
    <property type="protein sequence ID" value="KAK9738060.1"/>
    <property type="molecule type" value="Genomic_DNA"/>
</dbReference>
<dbReference type="Gene3D" id="3.40.50.720">
    <property type="entry name" value="NAD(P)-binding Rossmann-like Domain"/>
    <property type="match status" value="1"/>
</dbReference>
<evidence type="ECO:0000256" key="1">
    <source>
        <dbReference type="ARBA" id="ARBA00006484"/>
    </source>
</evidence>
<organism evidence="3 4">
    <name type="scientific">Popillia japonica</name>
    <name type="common">Japanese beetle</name>
    <dbReference type="NCBI Taxonomy" id="7064"/>
    <lineage>
        <taxon>Eukaryota</taxon>
        <taxon>Metazoa</taxon>
        <taxon>Ecdysozoa</taxon>
        <taxon>Arthropoda</taxon>
        <taxon>Hexapoda</taxon>
        <taxon>Insecta</taxon>
        <taxon>Pterygota</taxon>
        <taxon>Neoptera</taxon>
        <taxon>Endopterygota</taxon>
        <taxon>Coleoptera</taxon>
        <taxon>Polyphaga</taxon>
        <taxon>Scarabaeiformia</taxon>
        <taxon>Scarabaeidae</taxon>
        <taxon>Rutelinae</taxon>
        <taxon>Popillia</taxon>
    </lineage>
</organism>